<dbReference type="Pfam" id="PF10851">
    <property type="entry name" value="DUF2652"/>
    <property type="match status" value="1"/>
</dbReference>
<name>A0ABX7P8I5_9BACT</name>
<evidence type="ECO:0000313" key="2">
    <source>
        <dbReference type="Proteomes" id="UP000662747"/>
    </source>
</evidence>
<evidence type="ECO:0000313" key="1">
    <source>
        <dbReference type="EMBL" id="QSQ26765.1"/>
    </source>
</evidence>
<reference evidence="1 2" key="1">
    <citation type="submission" date="2021-02" db="EMBL/GenBank/DDBJ databases">
        <title>De Novo genome assembly of isolated myxobacteria.</title>
        <authorList>
            <person name="Stevens D.C."/>
        </authorList>
    </citation>
    <scope>NUCLEOTIDE SEQUENCE [LARGE SCALE GENOMIC DNA]</scope>
    <source>
        <strain evidence="2">SCPEA02</strain>
    </source>
</reference>
<dbReference type="Gene3D" id="3.30.70.1230">
    <property type="entry name" value="Nucleotide cyclase"/>
    <property type="match status" value="1"/>
</dbReference>
<dbReference type="InterPro" id="IPR020503">
    <property type="entry name" value="Uncharacterised_Rv2561"/>
</dbReference>
<proteinExistence type="predicted"/>
<sequence length="239" mass="26712">MAIQRSILLIADIGGYTRFMRTHRMSLAHAQEMVASLLEAVIDASRPLKLAKLEGDAAFLYSPVESDAQLTSVGSTVAGIRRAFLARQQEIATNRLCSCHGCVEVDSLNLKFVAHVGEVAFQKVKRHTELAGVDVILVHRMLKNEVPAREYLLMTDELLRNLEPTLGQSTRSLLHDFEGIGPTQTHYLDLAETAAALPPSPRKSLAVRWWERIVMNAKVLHYYLGLKEPCRDFHNVEKG</sequence>
<keyword evidence="2" id="KW-1185">Reference proteome</keyword>
<dbReference type="InterPro" id="IPR029787">
    <property type="entry name" value="Nucleotide_cyclase"/>
</dbReference>
<dbReference type="EMBL" id="CP071090">
    <property type="protein sequence ID" value="QSQ26765.1"/>
    <property type="molecule type" value="Genomic_DNA"/>
</dbReference>
<dbReference type="Proteomes" id="UP000662747">
    <property type="component" value="Chromosome"/>
</dbReference>
<organism evidence="1 2">
    <name type="scientific">Pyxidicoccus parkwayensis</name>
    <dbReference type="NCBI Taxonomy" id="2813578"/>
    <lineage>
        <taxon>Bacteria</taxon>
        <taxon>Pseudomonadati</taxon>
        <taxon>Myxococcota</taxon>
        <taxon>Myxococcia</taxon>
        <taxon>Myxococcales</taxon>
        <taxon>Cystobacterineae</taxon>
        <taxon>Myxococcaceae</taxon>
        <taxon>Pyxidicoccus</taxon>
    </lineage>
</organism>
<gene>
    <name evidence="1" type="ORF">JY651_18365</name>
</gene>
<protein>
    <submittedName>
        <fullName evidence="1">DUF2652 domain-containing protein</fullName>
    </submittedName>
</protein>
<accession>A0ABX7P8I5</accession>
<dbReference type="RefSeq" id="WP_206728307.1">
    <property type="nucleotide sequence ID" value="NZ_CP071090.1"/>
</dbReference>